<organism evidence="4 5">
    <name type="scientific">Corynebacterium variabile</name>
    <dbReference type="NCBI Taxonomy" id="1727"/>
    <lineage>
        <taxon>Bacteria</taxon>
        <taxon>Bacillati</taxon>
        <taxon>Actinomycetota</taxon>
        <taxon>Actinomycetes</taxon>
        <taxon>Mycobacteriales</taxon>
        <taxon>Corynebacteriaceae</taxon>
        <taxon>Corynebacterium</taxon>
    </lineage>
</organism>
<feature type="domain" description="PepSY" evidence="3">
    <location>
        <begin position="153"/>
        <end position="208"/>
    </location>
</feature>
<dbReference type="RefSeq" id="WP_073884154.1">
    <property type="nucleotide sequence ID" value="NZ_FAUH01000010.1"/>
</dbReference>
<name>A0A0X2NLH8_9CORY</name>
<accession>A0A0X2NLH8</accession>
<dbReference type="EMBL" id="FAUH01000010">
    <property type="protein sequence ID" value="CUU66347.1"/>
    <property type="molecule type" value="Genomic_DNA"/>
</dbReference>
<reference evidence="5" key="1">
    <citation type="submission" date="2015-11" db="EMBL/GenBank/DDBJ databases">
        <authorList>
            <person name="Dugat-Bony E."/>
        </authorList>
    </citation>
    <scope>NUCLEOTIDE SEQUENCE [LARGE SCALE GENOMIC DNA]</scope>
    <source>
        <strain evidence="5">Mu292</strain>
    </source>
</reference>
<dbReference type="PROSITE" id="PS51257">
    <property type="entry name" value="PROKAR_LIPOPROTEIN"/>
    <property type="match status" value="1"/>
</dbReference>
<feature type="chain" id="PRO_5007036576" evidence="2">
    <location>
        <begin position="25"/>
        <end position="213"/>
    </location>
</feature>
<evidence type="ECO:0000259" key="3">
    <source>
        <dbReference type="Pfam" id="PF03413"/>
    </source>
</evidence>
<dbReference type="Gene3D" id="3.10.450.40">
    <property type="match status" value="2"/>
</dbReference>
<gene>
    <name evidence="4" type="ORF">CVAR292_01687</name>
</gene>
<dbReference type="Pfam" id="PF03413">
    <property type="entry name" value="PepSY"/>
    <property type="match status" value="2"/>
</dbReference>
<feature type="compositionally biased region" description="Polar residues" evidence="1">
    <location>
        <begin position="35"/>
        <end position="44"/>
    </location>
</feature>
<evidence type="ECO:0000313" key="4">
    <source>
        <dbReference type="EMBL" id="CUU66347.1"/>
    </source>
</evidence>
<dbReference type="AlphaFoldDB" id="A0A0X2NLH8"/>
<proteinExistence type="predicted"/>
<protein>
    <submittedName>
        <fullName evidence="4">Peptidase propeptide and YPEB domain</fullName>
    </submittedName>
</protein>
<dbReference type="Proteomes" id="UP000182498">
    <property type="component" value="Unassembled WGS sequence"/>
</dbReference>
<keyword evidence="5" id="KW-1185">Reference proteome</keyword>
<dbReference type="InterPro" id="IPR025711">
    <property type="entry name" value="PepSY"/>
</dbReference>
<evidence type="ECO:0000256" key="1">
    <source>
        <dbReference type="SAM" id="MobiDB-lite"/>
    </source>
</evidence>
<keyword evidence="2" id="KW-0732">Signal</keyword>
<feature type="region of interest" description="Disordered" evidence="1">
    <location>
        <begin position="28"/>
        <end position="84"/>
    </location>
</feature>
<sequence length="213" mass="21356">MNSRYTRTTLAALTASVLSVGALAACGDDSDDAKSTVTVTQSAPADNASGSDSTAATTTSQSDGTGSSDTAGSTGGTDSTGSSVDAAGALEAALDAKPGSYAVEVDEEDGRAWEITLVADGKGVEVTVDNATGEVTGEQSTDLDAEQREAPSVTAAEAVDAALAEKPGTLDSLDLDQDNGTIVWDATVIDGTREWDIVIDASSGDILRANQDD</sequence>
<evidence type="ECO:0000256" key="2">
    <source>
        <dbReference type="SAM" id="SignalP"/>
    </source>
</evidence>
<feature type="compositionally biased region" description="Low complexity" evidence="1">
    <location>
        <begin position="48"/>
        <end position="84"/>
    </location>
</feature>
<feature type="signal peptide" evidence="2">
    <location>
        <begin position="1"/>
        <end position="24"/>
    </location>
</feature>
<feature type="domain" description="PepSY" evidence="3">
    <location>
        <begin position="89"/>
        <end position="137"/>
    </location>
</feature>
<evidence type="ECO:0000313" key="5">
    <source>
        <dbReference type="Proteomes" id="UP000182498"/>
    </source>
</evidence>